<evidence type="ECO:0000313" key="3">
    <source>
        <dbReference type="Proteomes" id="UP000241222"/>
    </source>
</evidence>
<organism evidence="2 3">
    <name type="scientific">Photobacterium lutimaris</name>
    <dbReference type="NCBI Taxonomy" id="388278"/>
    <lineage>
        <taxon>Bacteria</taxon>
        <taxon>Pseudomonadati</taxon>
        <taxon>Pseudomonadota</taxon>
        <taxon>Gammaproteobacteria</taxon>
        <taxon>Vibrionales</taxon>
        <taxon>Vibrionaceae</taxon>
        <taxon>Photobacterium</taxon>
    </lineage>
</organism>
<reference evidence="2 3" key="1">
    <citation type="submission" date="2018-03" db="EMBL/GenBank/DDBJ databases">
        <title>Whole genome sequencing of Histamine producing bacteria.</title>
        <authorList>
            <person name="Butler K."/>
        </authorList>
    </citation>
    <scope>NUCLEOTIDE SEQUENCE [LARGE SCALE GENOMIC DNA]</scope>
    <source>
        <strain evidence="2 3">JCM 13586</strain>
    </source>
</reference>
<sequence>MCYSSDKVYLLANLYCGVEMLKLAVIIILLLLGALVTKYLDEKSQQKILIGFGVLVAIAVVGLMVSELMR</sequence>
<keyword evidence="1" id="KW-0472">Membrane</keyword>
<keyword evidence="3" id="KW-1185">Reference proteome</keyword>
<gene>
    <name evidence="2" type="ORF">C9I99_08030</name>
</gene>
<dbReference type="EMBL" id="PYMH01000002">
    <property type="protein sequence ID" value="PSU35006.1"/>
    <property type="molecule type" value="Genomic_DNA"/>
</dbReference>
<dbReference type="Proteomes" id="UP000241222">
    <property type="component" value="Unassembled WGS sequence"/>
</dbReference>
<evidence type="ECO:0000256" key="1">
    <source>
        <dbReference type="SAM" id="Phobius"/>
    </source>
</evidence>
<keyword evidence="1" id="KW-0812">Transmembrane</keyword>
<proteinExistence type="predicted"/>
<accession>A0A2T3J1Q2</accession>
<comment type="caution">
    <text evidence="2">The sequence shown here is derived from an EMBL/GenBank/DDBJ whole genome shotgun (WGS) entry which is preliminary data.</text>
</comment>
<dbReference type="AlphaFoldDB" id="A0A2T3J1Q2"/>
<keyword evidence="1" id="KW-1133">Transmembrane helix</keyword>
<name>A0A2T3J1Q2_9GAMM</name>
<feature type="transmembrane region" description="Helical" evidence="1">
    <location>
        <begin position="48"/>
        <end position="66"/>
    </location>
</feature>
<evidence type="ECO:0000313" key="2">
    <source>
        <dbReference type="EMBL" id="PSU35006.1"/>
    </source>
</evidence>
<feature type="transmembrane region" description="Helical" evidence="1">
    <location>
        <begin position="12"/>
        <end position="36"/>
    </location>
</feature>
<protein>
    <submittedName>
        <fullName evidence="2">Uncharacterized protein</fullName>
    </submittedName>
</protein>